<evidence type="ECO:0000313" key="3">
    <source>
        <dbReference type="Proteomes" id="UP000708208"/>
    </source>
</evidence>
<evidence type="ECO:0000313" key="2">
    <source>
        <dbReference type="EMBL" id="CAG7722324.1"/>
    </source>
</evidence>
<comment type="caution">
    <text evidence="2">The sequence shown here is derived from an EMBL/GenBank/DDBJ whole genome shotgun (WGS) entry which is preliminary data.</text>
</comment>
<dbReference type="AlphaFoldDB" id="A0A8J2JMA3"/>
<feature type="compositionally biased region" description="Polar residues" evidence="1">
    <location>
        <begin position="28"/>
        <end position="48"/>
    </location>
</feature>
<dbReference type="EMBL" id="CAJVCH010088249">
    <property type="protein sequence ID" value="CAG7722324.1"/>
    <property type="molecule type" value="Genomic_DNA"/>
</dbReference>
<feature type="region of interest" description="Disordered" evidence="1">
    <location>
        <begin position="1"/>
        <end position="48"/>
    </location>
</feature>
<dbReference type="Proteomes" id="UP000708208">
    <property type="component" value="Unassembled WGS sequence"/>
</dbReference>
<reference evidence="2" key="1">
    <citation type="submission" date="2021-06" db="EMBL/GenBank/DDBJ databases">
        <authorList>
            <person name="Hodson N. C."/>
            <person name="Mongue J. A."/>
            <person name="Jaron S. K."/>
        </authorList>
    </citation>
    <scope>NUCLEOTIDE SEQUENCE</scope>
</reference>
<gene>
    <name evidence="2" type="ORF">AFUS01_LOCUS11467</name>
</gene>
<protein>
    <submittedName>
        <fullName evidence="2">Uncharacterized protein</fullName>
    </submittedName>
</protein>
<name>A0A8J2JMA3_9HEXA</name>
<accession>A0A8J2JMA3</accession>
<feature type="compositionally biased region" description="Low complexity" evidence="1">
    <location>
        <begin position="1"/>
        <end position="27"/>
    </location>
</feature>
<feature type="non-terminal residue" evidence="2">
    <location>
        <position position="1"/>
    </location>
</feature>
<keyword evidence="3" id="KW-1185">Reference proteome</keyword>
<evidence type="ECO:0000256" key="1">
    <source>
        <dbReference type="SAM" id="MobiDB-lite"/>
    </source>
</evidence>
<sequence length="48" mass="4376">SAATSASTETAATTSAASSTSSGASGSRISPSNTAGDAAKSSQTVPAK</sequence>
<organism evidence="2 3">
    <name type="scientific">Allacma fusca</name>
    <dbReference type="NCBI Taxonomy" id="39272"/>
    <lineage>
        <taxon>Eukaryota</taxon>
        <taxon>Metazoa</taxon>
        <taxon>Ecdysozoa</taxon>
        <taxon>Arthropoda</taxon>
        <taxon>Hexapoda</taxon>
        <taxon>Collembola</taxon>
        <taxon>Symphypleona</taxon>
        <taxon>Sminthuridae</taxon>
        <taxon>Allacma</taxon>
    </lineage>
</organism>
<proteinExistence type="predicted"/>